<name>A0A0A9AJB2_ARUDO</name>
<evidence type="ECO:0000313" key="1">
    <source>
        <dbReference type="EMBL" id="JAD47147.1"/>
    </source>
</evidence>
<organism evidence="1">
    <name type="scientific">Arundo donax</name>
    <name type="common">Giant reed</name>
    <name type="synonym">Donax arundinaceus</name>
    <dbReference type="NCBI Taxonomy" id="35708"/>
    <lineage>
        <taxon>Eukaryota</taxon>
        <taxon>Viridiplantae</taxon>
        <taxon>Streptophyta</taxon>
        <taxon>Embryophyta</taxon>
        <taxon>Tracheophyta</taxon>
        <taxon>Spermatophyta</taxon>
        <taxon>Magnoliopsida</taxon>
        <taxon>Liliopsida</taxon>
        <taxon>Poales</taxon>
        <taxon>Poaceae</taxon>
        <taxon>PACMAD clade</taxon>
        <taxon>Arundinoideae</taxon>
        <taxon>Arundineae</taxon>
        <taxon>Arundo</taxon>
    </lineage>
</organism>
<dbReference type="EMBL" id="GBRH01250748">
    <property type="protein sequence ID" value="JAD47147.1"/>
    <property type="molecule type" value="Transcribed_RNA"/>
</dbReference>
<dbReference type="AlphaFoldDB" id="A0A0A9AJB2"/>
<protein>
    <submittedName>
        <fullName evidence="1">Uncharacterized protein</fullName>
    </submittedName>
</protein>
<reference evidence="1" key="1">
    <citation type="submission" date="2014-09" db="EMBL/GenBank/DDBJ databases">
        <authorList>
            <person name="Magalhaes I.L.F."/>
            <person name="Oliveira U."/>
            <person name="Santos F.R."/>
            <person name="Vidigal T.H.D.A."/>
            <person name="Brescovit A.D."/>
            <person name="Santos A.J."/>
        </authorList>
    </citation>
    <scope>NUCLEOTIDE SEQUENCE</scope>
    <source>
        <tissue evidence="1">Shoot tissue taken approximately 20 cm above the soil surface</tissue>
    </source>
</reference>
<accession>A0A0A9AJB2</accession>
<proteinExistence type="predicted"/>
<reference evidence="1" key="2">
    <citation type="journal article" date="2015" name="Data Brief">
        <title>Shoot transcriptome of the giant reed, Arundo donax.</title>
        <authorList>
            <person name="Barrero R.A."/>
            <person name="Guerrero F.D."/>
            <person name="Moolhuijzen P."/>
            <person name="Goolsby J.A."/>
            <person name="Tidwell J."/>
            <person name="Bellgard S.E."/>
            <person name="Bellgard M.I."/>
        </authorList>
    </citation>
    <scope>NUCLEOTIDE SEQUENCE</scope>
    <source>
        <tissue evidence="1">Shoot tissue taken approximately 20 cm above the soil surface</tissue>
    </source>
</reference>
<sequence length="100" mass="10754">MQQSISTAHNPLTSDRCIEIECTLAPTAPDDVGQIVADSVPSTTIWRPVPSLQYASTTVQIQVPLSLQPISSNIKGKELANFWGRGSTNSGVLIFFPQKG</sequence>